<evidence type="ECO:0000313" key="5">
    <source>
        <dbReference type="Proteomes" id="UP000095087"/>
    </source>
</evidence>
<dbReference type="PATRIC" id="fig|1177755.3.peg.1760"/>
<dbReference type="InterPro" id="IPR035570">
    <property type="entry name" value="UPF0234_N"/>
</dbReference>
<keyword evidence="1 3" id="KW-0547">Nucleotide-binding</keyword>
<dbReference type="InterPro" id="IPR035571">
    <property type="entry name" value="UPF0234-like_C"/>
</dbReference>
<dbReference type="AlphaFoldDB" id="A0A1E2RZT2"/>
<comment type="similarity">
    <text evidence="2 3">Belongs to the YajQ family.</text>
</comment>
<dbReference type="Gene3D" id="3.30.70.990">
    <property type="entry name" value="YajQ-like, domain 2"/>
    <property type="match status" value="1"/>
</dbReference>
<dbReference type="Pfam" id="PF04461">
    <property type="entry name" value="YajQ"/>
    <property type="match status" value="1"/>
</dbReference>
<name>A0A1E2RZT2_9HYPH</name>
<dbReference type="RefSeq" id="WP_069095033.1">
    <property type="nucleotide sequence ID" value="NZ_MASI01000003.1"/>
</dbReference>
<dbReference type="CDD" id="cd11740">
    <property type="entry name" value="YajQ_like"/>
    <property type="match status" value="1"/>
</dbReference>
<dbReference type="EMBL" id="MASI01000003">
    <property type="protein sequence ID" value="ODA67721.1"/>
    <property type="molecule type" value="Genomic_DNA"/>
</dbReference>
<organism evidence="4 5">
    <name type="scientific">Methyloligella halotolerans</name>
    <dbReference type="NCBI Taxonomy" id="1177755"/>
    <lineage>
        <taxon>Bacteria</taxon>
        <taxon>Pseudomonadati</taxon>
        <taxon>Pseudomonadota</taxon>
        <taxon>Alphaproteobacteria</taxon>
        <taxon>Hyphomicrobiales</taxon>
        <taxon>Hyphomicrobiaceae</taxon>
        <taxon>Methyloligella</taxon>
    </lineage>
</organism>
<reference evidence="4 5" key="1">
    <citation type="submission" date="2016-07" db="EMBL/GenBank/DDBJ databases">
        <title>Draft genome sequence of Methyloligella halotolerans C2T (VKM B-2706T=CCUG 61687T=DSM 25045T), a halotolerant polyhydroxybutyrate accumulating methylotroph.</title>
        <authorList>
            <person name="Vasilenko O.V."/>
            <person name="Doronina N.V."/>
            <person name="Poroshina M.N."/>
            <person name="Tarlachkov S.V."/>
            <person name="Trotsenko Y.A."/>
        </authorList>
    </citation>
    <scope>NUCLEOTIDE SEQUENCE [LARGE SCALE GENOMIC DNA]</scope>
    <source>
        <strain evidence="4 5">VKM B-2706</strain>
    </source>
</reference>
<evidence type="ECO:0000313" key="4">
    <source>
        <dbReference type="EMBL" id="ODA67721.1"/>
    </source>
</evidence>
<dbReference type="GO" id="GO:0005829">
    <property type="term" value="C:cytosol"/>
    <property type="evidence" value="ECO:0007669"/>
    <property type="project" value="TreeGrafter"/>
</dbReference>
<comment type="caution">
    <text evidence="4">The sequence shown here is derived from an EMBL/GenBank/DDBJ whole genome shotgun (WGS) entry which is preliminary data.</text>
</comment>
<dbReference type="HAMAP" id="MF_00632">
    <property type="entry name" value="UPF0234"/>
    <property type="match status" value="1"/>
</dbReference>
<protein>
    <recommendedName>
        <fullName evidence="3">Nucleotide-binding protein A7A08_01756</fullName>
    </recommendedName>
</protein>
<dbReference type="SUPFAM" id="SSF89963">
    <property type="entry name" value="YajQ-like"/>
    <property type="match status" value="2"/>
</dbReference>
<dbReference type="NCBIfam" id="NF003819">
    <property type="entry name" value="PRK05412.1"/>
    <property type="match status" value="1"/>
</dbReference>
<dbReference type="InterPro" id="IPR007551">
    <property type="entry name" value="YajQ/Smlt4090-like"/>
</dbReference>
<proteinExistence type="inferred from homology"/>
<dbReference type="PANTHER" id="PTHR30476">
    <property type="entry name" value="UPF0234 PROTEIN YAJQ"/>
    <property type="match status" value="1"/>
</dbReference>
<dbReference type="InterPro" id="IPR036183">
    <property type="entry name" value="YajQ-like_sf"/>
</dbReference>
<comment type="function">
    <text evidence="3">Nucleotide-binding protein.</text>
</comment>
<dbReference type="Gene3D" id="3.30.70.860">
    <property type="match status" value="1"/>
</dbReference>
<evidence type="ECO:0000256" key="1">
    <source>
        <dbReference type="ARBA" id="ARBA00022741"/>
    </source>
</evidence>
<sequence length="161" mass="18251">MPSFDIVSKTDLAEVDNALANMSREMEQRYDFKGASATIERKGDEIVIHADDDLKLKQMHELLQGHLARRQIDAGCIDYKTAEKAAGQSVRQTAVIRQGIDKELAKKLVKEIKGQKLKVQASIQGDELRVTGKKRDDLQEVIAFLKELPIDQPLQYENFRD</sequence>
<accession>A0A1E2RZT2</accession>
<evidence type="ECO:0000256" key="3">
    <source>
        <dbReference type="HAMAP-Rule" id="MF_00632"/>
    </source>
</evidence>
<dbReference type="Proteomes" id="UP000095087">
    <property type="component" value="Unassembled WGS sequence"/>
</dbReference>
<evidence type="ECO:0000256" key="2">
    <source>
        <dbReference type="ARBA" id="ARBA00093450"/>
    </source>
</evidence>
<dbReference type="OrthoDB" id="9801447at2"/>
<dbReference type="GO" id="GO:0000166">
    <property type="term" value="F:nucleotide binding"/>
    <property type="evidence" value="ECO:0007669"/>
    <property type="project" value="UniProtKB-UniRule"/>
</dbReference>
<gene>
    <name evidence="4" type="ORF">A7A08_01756</name>
</gene>
<dbReference type="PANTHER" id="PTHR30476:SF0">
    <property type="entry name" value="UPF0234 PROTEIN YAJQ"/>
    <property type="match status" value="1"/>
</dbReference>
<keyword evidence="5" id="KW-1185">Reference proteome</keyword>